<evidence type="ECO:0000256" key="1">
    <source>
        <dbReference type="SAM" id="MobiDB-lite"/>
    </source>
</evidence>
<name>A0A4R8R4V8_9MYCO</name>
<feature type="region of interest" description="Disordered" evidence="1">
    <location>
        <begin position="33"/>
        <end position="61"/>
    </location>
</feature>
<gene>
    <name evidence="2" type="ORF">CCUG63697_01743</name>
</gene>
<keyword evidence="3" id="KW-1185">Reference proteome</keyword>
<dbReference type="AlphaFoldDB" id="A0A4R8R4V8"/>
<dbReference type="EMBL" id="PECC01000027">
    <property type="protein sequence ID" value="TDZ50240.1"/>
    <property type="molecule type" value="Genomic_DNA"/>
</dbReference>
<organism evidence="2 3">
    <name type="scientific">Mycobacteroides franklinii</name>
    <dbReference type="NCBI Taxonomy" id="948102"/>
    <lineage>
        <taxon>Bacteria</taxon>
        <taxon>Bacillati</taxon>
        <taxon>Actinomycetota</taxon>
        <taxon>Actinomycetes</taxon>
        <taxon>Mycobacteriales</taxon>
        <taxon>Mycobacteriaceae</taxon>
        <taxon>Mycobacteroides</taxon>
    </lineage>
</organism>
<comment type="caution">
    <text evidence="2">The sequence shown here is derived from an EMBL/GenBank/DDBJ whole genome shotgun (WGS) entry which is preliminary data.</text>
</comment>
<reference evidence="2 3" key="1">
    <citation type="journal article" date="2019" name="Sci. Rep.">
        <title>Extended insight into the Mycobacterium chelonae-abscessus complex through whole genome sequencing of Mycobacterium salmoniphilum outbreak and Mycobacterium salmoniphilum-like strains.</title>
        <authorList>
            <person name="Behra P.R.K."/>
            <person name="Das S."/>
            <person name="Pettersson B.M.F."/>
            <person name="Shirreff L."/>
            <person name="DuCote T."/>
            <person name="Jacobsson K.G."/>
            <person name="Ennis D.G."/>
            <person name="Kirsebom L.A."/>
        </authorList>
    </citation>
    <scope>NUCLEOTIDE SEQUENCE [LARGE SCALE GENOMIC DNA]</scope>
    <source>
        <strain evidence="2 3">CCUG 63697</strain>
    </source>
</reference>
<evidence type="ECO:0000313" key="3">
    <source>
        <dbReference type="Proteomes" id="UP000295165"/>
    </source>
</evidence>
<sequence length="124" mass="13978">MRKGNLNDLRSSGRWSDSFVPQSHSYLNLCRQIPDSTAHPNRSTRTKVSGTTSTERQSAPVPNFLGWGRFRRLGVQPVWPVDYGIQEPAQAIQTVLILQNSRMPWAESSRPYPERLMPPKGTSG</sequence>
<feature type="region of interest" description="Disordered" evidence="1">
    <location>
        <begin position="105"/>
        <end position="124"/>
    </location>
</feature>
<evidence type="ECO:0000313" key="2">
    <source>
        <dbReference type="EMBL" id="TDZ50240.1"/>
    </source>
</evidence>
<protein>
    <submittedName>
        <fullName evidence="2">Uncharacterized protein</fullName>
    </submittedName>
</protein>
<accession>A0A4R8R4V8</accession>
<feature type="compositionally biased region" description="Polar residues" evidence="1">
    <location>
        <begin position="34"/>
        <end position="57"/>
    </location>
</feature>
<proteinExistence type="predicted"/>
<dbReference type="Proteomes" id="UP000295165">
    <property type="component" value="Unassembled WGS sequence"/>
</dbReference>